<dbReference type="EMBL" id="DXCQ01000025">
    <property type="protein sequence ID" value="HIY96540.1"/>
    <property type="molecule type" value="Genomic_DNA"/>
</dbReference>
<evidence type="ECO:0000256" key="2">
    <source>
        <dbReference type="ARBA" id="ARBA00022692"/>
    </source>
</evidence>
<protein>
    <submittedName>
        <fullName evidence="7">ABC transporter permease</fullName>
    </submittedName>
</protein>
<evidence type="ECO:0000256" key="3">
    <source>
        <dbReference type="ARBA" id="ARBA00022989"/>
    </source>
</evidence>
<dbReference type="AlphaFoldDB" id="A0A9D2CRV9"/>
<feature type="transmembrane region" description="Helical" evidence="5">
    <location>
        <begin position="231"/>
        <end position="253"/>
    </location>
</feature>
<evidence type="ECO:0000259" key="6">
    <source>
        <dbReference type="Pfam" id="PF12698"/>
    </source>
</evidence>
<keyword evidence="4 5" id="KW-0472">Membrane</keyword>
<dbReference type="PANTHER" id="PTHR43471:SF3">
    <property type="entry name" value="ABC TRANSPORTER PERMEASE PROTEIN NATB"/>
    <property type="match status" value="1"/>
</dbReference>
<proteinExistence type="predicted"/>
<evidence type="ECO:0000313" key="7">
    <source>
        <dbReference type="EMBL" id="HIY96540.1"/>
    </source>
</evidence>
<dbReference type="GO" id="GO:0140359">
    <property type="term" value="F:ABC-type transporter activity"/>
    <property type="evidence" value="ECO:0007669"/>
    <property type="project" value="InterPro"/>
</dbReference>
<organism evidence="7 8">
    <name type="scientific">Candidatus Borkfalkia excrementigallinarum</name>
    <dbReference type="NCBI Taxonomy" id="2838506"/>
    <lineage>
        <taxon>Bacteria</taxon>
        <taxon>Bacillati</taxon>
        <taxon>Bacillota</taxon>
        <taxon>Clostridia</taxon>
        <taxon>Christensenellales</taxon>
        <taxon>Christensenellaceae</taxon>
        <taxon>Candidatus Borkfalkia</taxon>
    </lineage>
</organism>
<comment type="caution">
    <text evidence="7">The sequence shown here is derived from an EMBL/GenBank/DDBJ whole genome shotgun (WGS) entry which is preliminary data.</text>
</comment>
<dbReference type="Proteomes" id="UP000886750">
    <property type="component" value="Unassembled WGS sequence"/>
</dbReference>
<keyword evidence="3 5" id="KW-1133">Transmembrane helix</keyword>
<feature type="transmembrane region" description="Helical" evidence="5">
    <location>
        <begin position="304"/>
        <end position="325"/>
    </location>
</feature>
<dbReference type="PANTHER" id="PTHR43471">
    <property type="entry name" value="ABC TRANSPORTER PERMEASE"/>
    <property type="match status" value="1"/>
</dbReference>
<reference evidence="7" key="2">
    <citation type="submission" date="2021-04" db="EMBL/GenBank/DDBJ databases">
        <authorList>
            <person name="Gilroy R."/>
        </authorList>
    </citation>
    <scope>NUCLEOTIDE SEQUENCE</scope>
    <source>
        <strain evidence="7">1345</strain>
    </source>
</reference>
<feature type="transmembrane region" description="Helical" evidence="5">
    <location>
        <begin position="21"/>
        <end position="40"/>
    </location>
</feature>
<sequence>MKNILTVISKEFARFFRDKRLVLGTLILPGLFIFVLYTLMGSAFNSPSETVYTAKVVNPSSVFASVLELAGGDAMTLEDADASQIDAIKEEISAGETDLLIVFPENFDSLLDPSLPPLPVGSAPNVELWFDSSSGSSASAYNFALSLLETMEESVSNRFDVNLSAGGDLTTVQEAVTSYYAMLLPFLILTFLYSGCMGIAPESIAGEKERGTIATLLVTPIKRSELVVGKIVSLSALSALSAISSFIGTFLSMPKLMGGNIGDMFSAYSAGQYVALFAIMLSAVLLIVSLISILSALAKSVKEASTFAVPLMIVVMLVGLSSMLFTTGNPAAYLIPVFNCVQVMSAIFSMQFSAVNLLITLGSNLVYIALLVYVLTRMFKSERVMFNR</sequence>
<dbReference type="Pfam" id="PF12698">
    <property type="entry name" value="ABC2_membrane_3"/>
    <property type="match status" value="1"/>
</dbReference>
<reference evidence="7" key="1">
    <citation type="journal article" date="2021" name="PeerJ">
        <title>Extensive microbial diversity within the chicken gut microbiome revealed by metagenomics and culture.</title>
        <authorList>
            <person name="Gilroy R."/>
            <person name="Ravi A."/>
            <person name="Getino M."/>
            <person name="Pursley I."/>
            <person name="Horton D.L."/>
            <person name="Alikhan N.F."/>
            <person name="Baker D."/>
            <person name="Gharbi K."/>
            <person name="Hall N."/>
            <person name="Watson M."/>
            <person name="Adriaenssens E.M."/>
            <person name="Foster-Nyarko E."/>
            <person name="Jarju S."/>
            <person name="Secka A."/>
            <person name="Antonio M."/>
            <person name="Oren A."/>
            <person name="Chaudhuri R.R."/>
            <person name="La Ragione R."/>
            <person name="Hildebrand F."/>
            <person name="Pallen M.J."/>
        </authorList>
    </citation>
    <scope>NUCLEOTIDE SEQUENCE</scope>
    <source>
        <strain evidence="7">1345</strain>
    </source>
</reference>
<feature type="domain" description="ABC-2 type transporter transmembrane" evidence="6">
    <location>
        <begin position="20"/>
        <end position="371"/>
    </location>
</feature>
<comment type="subcellular location">
    <subcellularLocation>
        <location evidence="1">Membrane</location>
        <topology evidence="1">Multi-pass membrane protein</topology>
    </subcellularLocation>
</comment>
<dbReference type="InterPro" id="IPR013525">
    <property type="entry name" value="ABC2_TM"/>
</dbReference>
<feature type="transmembrane region" description="Helical" evidence="5">
    <location>
        <begin position="179"/>
        <end position="200"/>
    </location>
</feature>
<evidence type="ECO:0000256" key="5">
    <source>
        <dbReference type="SAM" id="Phobius"/>
    </source>
</evidence>
<feature type="transmembrane region" description="Helical" evidence="5">
    <location>
        <begin position="273"/>
        <end position="297"/>
    </location>
</feature>
<dbReference type="GO" id="GO:0016020">
    <property type="term" value="C:membrane"/>
    <property type="evidence" value="ECO:0007669"/>
    <property type="project" value="UniProtKB-SubCell"/>
</dbReference>
<evidence type="ECO:0000256" key="4">
    <source>
        <dbReference type="ARBA" id="ARBA00023136"/>
    </source>
</evidence>
<evidence type="ECO:0000313" key="8">
    <source>
        <dbReference type="Proteomes" id="UP000886750"/>
    </source>
</evidence>
<accession>A0A9D2CRV9</accession>
<name>A0A9D2CRV9_9FIRM</name>
<feature type="transmembrane region" description="Helical" evidence="5">
    <location>
        <begin position="355"/>
        <end position="375"/>
    </location>
</feature>
<evidence type="ECO:0000256" key="1">
    <source>
        <dbReference type="ARBA" id="ARBA00004141"/>
    </source>
</evidence>
<gene>
    <name evidence="7" type="ORF">H9729_02520</name>
</gene>
<keyword evidence="2 5" id="KW-0812">Transmembrane</keyword>